<name>A0A834CHB8_ORYME</name>
<gene>
    <name evidence="1" type="ORF">FQA47_012271</name>
</gene>
<sequence length="150" mass="16844">MALFQALQELQSAEEDLQVWLQQRKPCSFMCSAASLTEEDLSKQTSAAALKGWFDTTVEGKGPSVSGTRRRSENQSLVLLWDWLAARRAINNRIQVWDPAKPPVRSNVSVEEMLAAGTEATAGQTAAPRLDCIIKRKFMTERKRRRSSFT</sequence>
<protein>
    <submittedName>
        <fullName evidence="1">Uncharacterized protein</fullName>
    </submittedName>
</protein>
<dbReference type="EMBL" id="WKFB01000303">
    <property type="protein sequence ID" value="KAF6727463.1"/>
    <property type="molecule type" value="Genomic_DNA"/>
</dbReference>
<comment type="caution">
    <text evidence="1">The sequence shown here is derived from an EMBL/GenBank/DDBJ whole genome shotgun (WGS) entry which is preliminary data.</text>
</comment>
<reference evidence="1" key="1">
    <citation type="journal article" name="BMC Genomics">
        <title>Long-read sequencing and de novo genome assembly of marine medaka (Oryzias melastigma).</title>
        <authorList>
            <person name="Liang P."/>
            <person name="Saqib H.S.A."/>
            <person name="Ni X."/>
            <person name="Shen Y."/>
        </authorList>
    </citation>
    <scope>NUCLEOTIDE SEQUENCE</scope>
    <source>
        <strain evidence="1">Bigg-433</strain>
    </source>
</reference>
<evidence type="ECO:0000313" key="1">
    <source>
        <dbReference type="EMBL" id="KAF6727463.1"/>
    </source>
</evidence>
<evidence type="ECO:0000313" key="2">
    <source>
        <dbReference type="Proteomes" id="UP000646548"/>
    </source>
</evidence>
<organism evidence="1 2">
    <name type="scientific">Oryzias melastigma</name>
    <name type="common">Marine medaka</name>
    <dbReference type="NCBI Taxonomy" id="30732"/>
    <lineage>
        <taxon>Eukaryota</taxon>
        <taxon>Metazoa</taxon>
        <taxon>Chordata</taxon>
        <taxon>Craniata</taxon>
        <taxon>Vertebrata</taxon>
        <taxon>Euteleostomi</taxon>
        <taxon>Actinopterygii</taxon>
        <taxon>Neopterygii</taxon>
        <taxon>Teleostei</taxon>
        <taxon>Neoteleostei</taxon>
        <taxon>Acanthomorphata</taxon>
        <taxon>Ovalentaria</taxon>
        <taxon>Atherinomorphae</taxon>
        <taxon>Beloniformes</taxon>
        <taxon>Adrianichthyidae</taxon>
        <taxon>Oryziinae</taxon>
        <taxon>Oryzias</taxon>
    </lineage>
</organism>
<proteinExistence type="predicted"/>
<dbReference type="Proteomes" id="UP000646548">
    <property type="component" value="Unassembled WGS sequence"/>
</dbReference>
<dbReference type="AlphaFoldDB" id="A0A834CHB8"/>
<accession>A0A834CHB8</accession>